<sequence>MTGPARALQAPARNNHPLLKRMKRYKYIYLMLIPVVLYYVIFHYAGMYYAVIAFQDYKPMRGIAGSRFVGLDNFAEFLGGVYAWRVIRNTLLINLYQIAFAFTSSIVFALMIHQMADNRYKNVIQTVTYMPHFISIVVVCGLLAEFCESDGLINDVLAMLGMERTSLLANPRYFRTVFVASDIWQNVGWGTIIYLATLTGVDPSLHEAAAIDGAGRLQRIWHVNLPALMPVIVVQLIMRVGRMMLVGFDKVILLYSPATYETADVISSYVYRRGLSEMDYSYGAAVGLFNSVVNLVILVSANAFSRRVTGNSLW</sequence>
<dbReference type="Gene3D" id="1.10.3720.10">
    <property type="entry name" value="MetI-like"/>
    <property type="match status" value="1"/>
</dbReference>
<dbReference type="SUPFAM" id="SSF161098">
    <property type="entry name" value="MetI-like"/>
    <property type="match status" value="1"/>
</dbReference>
<evidence type="ECO:0000256" key="3">
    <source>
        <dbReference type="ARBA" id="ARBA00022475"/>
    </source>
</evidence>
<dbReference type="Proteomes" id="UP000886887">
    <property type="component" value="Unassembled WGS sequence"/>
</dbReference>
<feature type="transmembrane region" description="Helical" evidence="7">
    <location>
        <begin position="220"/>
        <end position="238"/>
    </location>
</feature>
<keyword evidence="6 7" id="KW-0472">Membrane</keyword>
<dbReference type="AlphaFoldDB" id="A0A9D0ZBB1"/>
<dbReference type="InterPro" id="IPR050809">
    <property type="entry name" value="UgpAE/MalFG_permease"/>
</dbReference>
<accession>A0A9D0ZBB1</accession>
<organism evidence="9 10">
    <name type="scientific">Candidatus Onthenecus intestinigallinarum</name>
    <dbReference type="NCBI Taxonomy" id="2840875"/>
    <lineage>
        <taxon>Bacteria</taxon>
        <taxon>Bacillati</taxon>
        <taxon>Bacillota</taxon>
        <taxon>Clostridia</taxon>
        <taxon>Eubacteriales</taxon>
        <taxon>Candidatus Onthenecus</taxon>
    </lineage>
</organism>
<evidence type="ECO:0000256" key="6">
    <source>
        <dbReference type="ARBA" id="ARBA00023136"/>
    </source>
</evidence>
<keyword evidence="3" id="KW-1003">Cell membrane</keyword>
<comment type="caution">
    <text evidence="9">The sequence shown here is derived from an EMBL/GenBank/DDBJ whole genome shotgun (WGS) entry which is preliminary data.</text>
</comment>
<evidence type="ECO:0000256" key="1">
    <source>
        <dbReference type="ARBA" id="ARBA00004651"/>
    </source>
</evidence>
<proteinExistence type="inferred from homology"/>
<feature type="domain" description="ABC transmembrane type-1" evidence="8">
    <location>
        <begin position="87"/>
        <end position="301"/>
    </location>
</feature>
<keyword evidence="2 7" id="KW-0813">Transport</keyword>
<name>A0A9D0ZBB1_9FIRM</name>
<dbReference type="Pfam" id="PF00528">
    <property type="entry name" value="BPD_transp_1"/>
    <property type="match status" value="1"/>
</dbReference>
<feature type="transmembrane region" description="Helical" evidence="7">
    <location>
        <begin position="280"/>
        <end position="304"/>
    </location>
</feature>
<evidence type="ECO:0000256" key="4">
    <source>
        <dbReference type="ARBA" id="ARBA00022692"/>
    </source>
</evidence>
<evidence type="ECO:0000256" key="5">
    <source>
        <dbReference type="ARBA" id="ARBA00022989"/>
    </source>
</evidence>
<dbReference type="PANTHER" id="PTHR43227:SF11">
    <property type="entry name" value="BLL4140 PROTEIN"/>
    <property type="match status" value="1"/>
</dbReference>
<feature type="transmembrane region" description="Helical" evidence="7">
    <location>
        <begin position="27"/>
        <end position="51"/>
    </location>
</feature>
<dbReference type="InterPro" id="IPR035906">
    <property type="entry name" value="MetI-like_sf"/>
</dbReference>
<feature type="transmembrane region" description="Helical" evidence="7">
    <location>
        <begin position="91"/>
        <end position="112"/>
    </location>
</feature>
<reference evidence="9" key="2">
    <citation type="journal article" date="2021" name="PeerJ">
        <title>Extensive microbial diversity within the chicken gut microbiome revealed by metagenomics and culture.</title>
        <authorList>
            <person name="Gilroy R."/>
            <person name="Ravi A."/>
            <person name="Getino M."/>
            <person name="Pursley I."/>
            <person name="Horton D.L."/>
            <person name="Alikhan N.F."/>
            <person name="Baker D."/>
            <person name="Gharbi K."/>
            <person name="Hall N."/>
            <person name="Watson M."/>
            <person name="Adriaenssens E.M."/>
            <person name="Foster-Nyarko E."/>
            <person name="Jarju S."/>
            <person name="Secka A."/>
            <person name="Antonio M."/>
            <person name="Oren A."/>
            <person name="Chaudhuri R.R."/>
            <person name="La Ragione R."/>
            <person name="Hildebrand F."/>
            <person name="Pallen M.J."/>
        </authorList>
    </citation>
    <scope>NUCLEOTIDE SEQUENCE</scope>
    <source>
        <strain evidence="9">ChiSxjej2B14-6234</strain>
    </source>
</reference>
<evidence type="ECO:0000259" key="8">
    <source>
        <dbReference type="PROSITE" id="PS50928"/>
    </source>
</evidence>
<gene>
    <name evidence="9" type="ORF">IAB73_09355</name>
</gene>
<evidence type="ECO:0000256" key="2">
    <source>
        <dbReference type="ARBA" id="ARBA00022448"/>
    </source>
</evidence>
<comment type="similarity">
    <text evidence="7">Belongs to the binding-protein-dependent transport system permease family.</text>
</comment>
<evidence type="ECO:0000313" key="9">
    <source>
        <dbReference type="EMBL" id="HIQ72398.1"/>
    </source>
</evidence>
<keyword evidence="4 7" id="KW-0812">Transmembrane</keyword>
<evidence type="ECO:0000256" key="7">
    <source>
        <dbReference type="RuleBase" id="RU363032"/>
    </source>
</evidence>
<keyword evidence="5 7" id="KW-1133">Transmembrane helix</keyword>
<dbReference type="InterPro" id="IPR000515">
    <property type="entry name" value="MetI-like"/>
</dbReference>
<reference evidence="9" key="1">
    <citation type="submission" date="2020-10" db="EMBL/GenBank/DDBJ databases">
        <authorList>
            <person name="Gilroy R."/>
        </authorList>
    </citation>
    <scope>NUCLEOTIDE SEQUENCE</scope>
    <source>
        <strain evidence="9">ChiSxjej2B14-6234</strain>
    </source>
</reference>
<protein>
    <submittedName>
        <fullName evidence="9">Sugar ABC transporter permease</fullName>
    </submittedName>
</protein>
<dbReference type="CDD" id="cd06261">
    <property type="entry name" value="TM_PBP2"/>
    <property type="match status" value="1"/>
</dbReference>
<dbReference type="GO" id="GO:0005886">
    <property type="term" value="C:plasma membrane"/>
    <property type="evidence" value="ECO:0007669"/>
    <property type="project" value="UniProtKB-SubCell"/>
</dbReference>
<dbReference type="GO" id="GO:0055085">
    <property type="term" value="P:transmembrane transport"/>
    <property type="evidence" value="ECO:0007669"/>
    <property type="project" value="InterPro"/>
</dbReference>
<dbReference type="EMBL" id="DVFJ01000035">
    <property type="protein sequence ID" value="HIQ72398.1"/>
    <property type="molecule type" value="Genomic_DNA"/>
</dbReference>
<comment type="subcellular location">
    <subcellularLocation>
        <location evidence="1 7">Cell membrane</location>
        <topology evidence="1 7">Multi-pass membrane protein</topology>
    </subcellularLocation>
</comment>
<dbReference type="PANTHER" id="PTHR43227">
    <property type="entry name" value="BLL4140 PROTEIN"/>
    <property type="match status" value="1"/>
</dbReference>
<dbReference type="PROSITE" id="PS50928">
    <property type="entry name" value="ABC_TM1"/>
    <property type="match status" value="1"/>
</dbReference>
<evidence type="ECO:0000313" key="10">
    <source>
        <dbReference type="Proteomes" id="UP000886887"/>
    </source>
</evidence>